<evidence type="ECO:0000256" key="1">
    <source>
        <dbReference type="ARBA" id="ARBA00023015"/>
    </source>
</evidence>
<dbReference type="EMBL" id="JANIBK010000011">
    <property type="protein sequence ID" value="MCQ8127592.1"/>
    <property type="molecule type" value="Genomic_DNA"/>
</dbReference>
<proteinExistence type="predicted"/>
<keyword evidence="6" id="KW-1185">Reference proteome</keyword>
<protein>
    <submittedName>
        <fullName evidence="5">Crp/Fnr family transcriptional regulator</fullName>
    </submittedName>
</protein>
<feature type="domain" description="HTH crp-type" evidence="4">
    <location>
        <begin position="151"/>
        <end position="217"/>
    </location>
</feature>
<dbReference type="Proteomes" id="UP001524586">
    <property type="component" value="Unassembled WGS sequence"/>
</dbReference>
<evidence type="ECO:0000313" key="5">
    <source>
        <dbReference type="EMBL" id="MCQ8127592.1"/>
    </source>
</evidence>
<organism evidence="5 6">
    <name type="scientific">Methylomonas rivi</name>
    <dbReference type="NCBI Taxonomy" id="2952226"/>
    <lineage>
        <taxon>Bacteria</taxon>
        <taxon>Pseudomonadati</taxon>
        <taxon>Pseudomonadota</taxon>
        <taxon>Gammaproteobacteria</taxon>
        <taxon>Methylococcales</taxon>
        <taxon>Methylococcaceae</taxon>
        <taxon>Methylomonas</taxon>
    </lineage>
</organism>
<dbReference type="InterPro" id="IPR050397">
    <property type="entry name" value="Env_Response_Regulators"/>
</dbReference>
<gene>
    <name evidence="5" type="ORF">NP596_03890</name>
</gene>
<reference evidence="5 6" key="1">
    <citation type="submission" date="2022-07" db="EMBL/GenBank/DDBJ databases">
        <title>Methylomonas rivi sp. nov., Methylomonas rosea sp. nov., Methylomonas aureus sp. nov. and Methylomonas subterranea sp. nov., four novel methanotrophs isolated from a freshwater creek and the deep terrestrial subsurface.</title>
        <authorList>
            <person name="Abin C."/>
            <person name="Sankaranarayanan K."/>
            <person name="Garner C."/>
            <person name="Sindelar R."/>
            <person name="Kotary K."/>
            <person name="Garner R."/>
            <person name="Barclay S."/>
            <person name="Lawson P."/>
            <person name="Krumholz L."/>
        </authorList>
    </citation>
    <scope>NUCLEOTIDE SEQUENCE [LARGE SCALE GENOMIC DNA]</scope>
    <source>
        <strain evidence="5 6">WSC-6</strain>
    </source>
</reference>
<dbReference type="InterPro" id="IPR036390">
    <property type="entry name" value="WH_DNA-bd_sf"/>
</dbReference>
<keyword evidence="3" id="KW-0804">Transcription</keyword>
<dbReference type="InterPro" id="IPR014710">
    <property type="entry name" value="RmlC-like_jellyroll"/>
</dbReference>
<keyword evidence="2" id="KW-0238">DNA-binding</keyword>
<sequence length="244" mass="27012">MPSIQTIHAANRLLTTLPAKDRGNVLTHCEPVELVFAEILYCAGDRIQHVYFPTSSFISLVTPVNRNNGLEVGLIGNEGLLGITLMLDIDTAPFQALVQGAGTALRIAAPLFLDELARSQALQSELKRYLYVSMSQLAQTAACNRFHLVEARLARWLLMTHDRAHADTFHVTHIFLAYILGVRRVGITKAALSLQQQKLISYRRGDITILDRAGLEAAACECYRTEQETYDRILGCGTAASRMD</sequence>
<dbReference type="Gene3D" id="2.60.120.10">
    <property type="entry name" value="Jelly Rolls"/>
    <property type="match status" value="1"/>
</dbReference>
<dbReference type="PANTHER" id="PTHR24567:SF74">
    <property type="entry name" value="HTH-TYPE TRANSCRIPTIONAL REGULATOR ARCR"/>
    <property type="match status" value="1"/>
</dbReference>
<evidence type="ECO:0000313" key="6">
    <source>
        <dbReference type="Proteomes" id="UP001524586"/>
    </source>
</evidence>
<dbReference type="InterPro" id="IPR018490">
    <property type="entry name" value="cNMP-bd_dom_sf"/>
</dbReference>
<dbReference type="InterPro" id="IPR036388">
    <property type="entry name" value="WH-like_DNA-bd_sf"/>
</dbReference>
<keyword evidence="1" id="KW-0805">Transcription regulation</keyword>
<evidence type="ECO:0000256" key="3">
    <source>
        <dbReference type="ARBA" id="ARBA00023163"/>
    </source>
</evidence>
<dbReference type="Gene3D" id="1.10.10.10">
    <property type="entry name" value="Winged helix-like DNA-binding domain superfamily/Winged helix DNA-binding domain"/>
    <property type="match status" value="1"/>
</dbReference>
<evidence type="ECO:0000259" key="4">
    <source>
        <dbReference type="Pfam" id="PF13545"/>
    </source>
</evidence>
<comment type="caution">
    <text evidence="5">The sequence shown here is derived from an EMBL/GenBank/DDBJ whole genome shotgun (WGS) entry which is preliminary data.</text>
</comment>
<dbReference type="SUPFAM" id="SSF46785">
    <property type="entry name" value="Winged helix' DNA-binding domain"/>
    <property type="match status" value="1"/>
</dbReference>
<dbReference type="RefSeq" id="WP_256613922.1">
    <property type="nucleotide sequence ID" value="NZ_JANIBK010000011.1"/>
</dbReference>
<name>A0ABT1U183_9GAMM</name>
<dbReference type="PANTHER" id="PTHR24567">
    <property type="entry name" value="CRP FAMILY TRANSCRIPTIONAL REGULATORY PROTEIN"/>
    <property type="match status" value="1"/>
</dbReference>
<evidence type="ECO:0000256" key="2">
    <source>
        <dbReference type="ARBA" id="ARBA00023125"/>
    </source>
</evidence>
<dbReference type="InterPro" id="IPR012318">
    <property type="entry name" value="HTH_CRP"/>
</dbReference>
<dbReference type="SUPFAM" id="SSF51206">
    <property type="entry name" value="cAMP-binding domain-like"/>
    <property type="match status" value="1"/>
</dbReference>
<accession>A0ABT1U183</accession>
<dbReference type="Pfam" id="PF13545">
    <property type="entry name" value="HTH_Crp_2"/>
    <property type="match status" value="1"/>
</dbReference>